<dbReference type="PANTHER" id="PTHR43861">
    <property type="entry name" value="TRANS-ACONITATE 2-METHYLTRANSFERASE-RELATED"/>
    <property type="match status" value="1"/>
</dbReference>
<sequence>MKVQDHFLTKEIFSLESTGIEGILKTSPIPEDLAKYYDSTEYISHHQDDSSLTTKIYKFFQSFNLRFKANIVASVTAKYSTVLDYGCGAGEFLKYIEGDYNTVGFEPNPQGVNFTSKKTSATIIHSLEEIKDGSIHTITMWHVLEHIPNTEEILEKLYKKLKTGGHLIVAVPNHGSYDAKYYGPYWAAYDVPRHVHHYTIKGLKNRFDSNSWKIKKWKPLLLDAFYISIISEKYQKNPFRWFKGGIVGAISNIKALKNNEFSSVVLVVEKN</sequence>
<name>A0A930YWB9_9FLAO</name>
<dbReference type="AlphaFoldDB" id="A0A930YWB9"/>
<accession>A0A930YWB9</accession>
<dbReference type="EMBL" id="JADKYY010000007">
    <property type="protein sequence ID" value="MBF5027491.1"/>
    <property type="molecule type" value="Genomic_DNA"/>
</dbReference>
<comment type="caution">
    <text evidence="1">The sequence shown here is derived from an EMBL/GenBank/DDBJ whole genome shotgun (WGS) entry which is preliminary data.</text>
</comment>
<dbReference type="Gene3D" id="3.40.50.150">
    <property type="entry name" value="Vaccinia Virus protein VP39"/>
    <property type="match status" value="1"/>
</dbReference>
<dbReference type="GO" id="GO:0032259">
    <property type="term" value="P:methylation"/>
    <property type="evidence" value="ECO:0007669"/>
    <property type="project" value="UniProtKB-KW"/>
</dbReference>
<keyword evidence="1" id="KW-0808">Transferase</keyword>
<dbReference type="Pfam" id="PF13489">
    <property type="entry name" value="Methyltransf_23"/>
    <property type="match status" value="1"/>
</dbReference>
<dbReference type="GO" id="GO:0008168">
    <property type="term" value="F:methyltransferase activity"/>
    <property type="evidence" value="ECO:0007669"/>
    <property type="project" value="UniProtKB-KW"/>
</dbReference>
<evidence type="ECO:0000313" key="2">
    <source>
        <dbReference type="Proteomes" id="UP000694480"/>
    </source>
</evidence>
<protein>
    <submittedName>
        <fullName evidence="1">Class I SAM-dependent methyltransferase</fullName>
    </submittedName>
</protein>
<keyword evidence="2" id="KW-1185">Reference proteome</keyword>
<proteinExistence type="predicted"/>
<keyword evidence="1" id="KW-0489">Methyltransferase</keyword>
<organism evidence="1 2">
    <name type="scientific">Planobacterium oryzisoli</name>
    <dbReference type="NCBI Taxonomy" id="2771435"/>
    <lineage>
        <taxon>Bacteria</taxon>
        <taxon>Pseudomonadati</taxon>
        <taxon>Bacteroidota</taxon>
        <taxon>Flavobacteriia</taxon>
        <taxon>Flavobacteriales</taxon>
        <taxon>Weeksellaceae</taxon>
        <taxon>Chryseobacterium group</taxon>
        <taxon>Chryseobacterium</taxon>
    </lineage>
</organism>
<gene>
    <name evidence="1" type="ORF">IC612_06740</name>
</gene>
<reference evidence="1" key="1">
    <citation type="submission" date="2020-11" db="EMBL/GenBank/DDBJ databases">
        <title>Genome seq and assembly of Planobacterium sp.</title>
        <authorList>
            <person name="Chhetri G."/>
        </authorList>
    </citation>
    <scope>NUCLEOTIDE SEQUENCE</scope>
    <source>
        <strain evidence="1">GCR5</strain>
    </source>
</reference>
<dbReference type="InterPro" id="IPR029063">
    <property type="entry name" value="SAM-dependent_MTases_sf"/>
</dbReference>
<dbReference type="Proteomes" id="UP000694480">
    <property type="component" value="Unassembled WGS sequence"/>
</dbReference>
<dbReference type="RefSeq" id="WP_194739419.1">
    <property type="nucleotide sequence ID" value="NZ_JADKYY010000007.1"/>
</dbReference>
<dbReference type="SUPFAM" id="SSF53335">
    <property type="entry name" value="S-adenosyl-L-methionine-dependent methyltransferases"/>
    <property type="match status" value="1"/>
</dbReference>
<dbReference type="CDD" id="cd02440">
    <property type="entry name" value="AdoMet_MTases"/>
    <property type="match status" value="1"/>
</dbReference>
<evidence type="ECO:0000313" key="1">
    <source>
        <dbReference type="EMBL" id="MBF5027491.1"/>
    </source>
</evidence>